<dbReference type="EMBL" id="JAVRJZ010000005">
    <property type="protein sequence ID" value="KAK2722790.1"/>
    <property type="molecule type" value="Genomic_DNA"/>
</dbReference>
<evidence type="ECO:0000313" key="3">
    <source>
        <dbReference type="Proteomes" id="UP001187531"/>
    </source>
</evidence>
<dbReference type="Proteomes" id="UP001187531">
    <property type="component" value="Unassembled WGS sequence"/>
</dbReference>
<dbReference type="InterPro" id="IPR001005">
    <property type="entry name" value="SANT/Myb"/>
</dbReference>
<name>A0AA88IL06_ARTSF</name>
<dbReference type="EMBL" id="JAVRJZ010000005">
    <property type="protein sequence ID" value="KAK2722788.1"/>
    <property type="molecule type" value="Genomic_DNA"/>
</dbReference>
<accession>A0AA88IL06</accession>
<dbReference type="Pfam" id="PF00249">
    <property type="entry name" value="Myb_DNA-binding"/>
    <property type="match status" value="1"/>
</dbReference>
<gene>
    <name evidence="2" type="ORF">QYM36_003101</name>
</gene>
<protein>
    <recommendedName>
        <fullName evidence="1">Myb-like domain-containing protein</fullName>
    </recommendedName>
</protein>
<dbReference type="EMBL" id="JAVRJZ010000005">
    <property type="protein sequence ID" value="KAK2722791.1"/>
    <property type="molecule type" value="Genomic_DNA"/>
</dbReference>
<sequence>MEVNEESTSTNLPITISKRKIKPPDLYKDNSLVAGSRYKRYRVWDTGHSAWTEEELSLLLKLLEKHGSSKVTEIEMIPNRTVEDVKRTLLSVTAPARHKSKSIRSYKRRSNLVQSVRIQDAVEEKAPVTLWLEKILSIGSGNANAASLSQALDFIAKYEGHPPPSECEGVDYSAIYRYLADLSVGAIPRGLNKETCVFFSNVLDEVTSEINSSVSSSSAYIDQIKSVDTWEHYVFAKKINLSEPSEKEIEEAKLTLKESSSERMKKIIEQPGCNPFKFDLNVLDINLSSMAFADDSVAKLNETSESSSESDMEE</sequence>
<comment type="caution">
    <text evidence="2">The sequence shown here is derived from an EMBL/GenBank/DDBJ whole genome shotgun (WGS) entry which is preliminary data.</text>
</comment>
<reference evidence="2" key="1">
    <citation type="submission" date="2023-07" db="EMBL/GenBank/DDBJ databases">
        <title>Chromosome-level genome assembly of Artemia franciscana.</title>
        <authorList>
            <person name="Jo E."/>
        </authorList>
    </citation>
    <scope>NUCLEOTIDE SEQUENCE</scope>
    <source>
        <tissue evidence="2">Whole body</tissue>
    </source>
</reference>
<keyword evidence="3" id="KW-1185">Reference proteome</keyword>
<evidence type="ECO:0000313" key="2">
    <source>
        <dbReference type="EMBL" id="KAK2722792.1"/>
    </source>
</evidence>
<dbReference type="EMBL" id="JAVRJZ010000005">
    <property type="protein sequence ID" value="KAK2722789.1"/>
    <property type="molecule type" value="Genomic_DNA"/>
</dbReference>
<organism evidence="2 3">
    <name type="scientific">Artemia franciscana</name>
    <name type="common">Brine shrimp</name>
    <name type="synonym">Artemia sanfranciscana</name>
    <dbReference type="NCBI Taxonomy" id="6661"/>
    <lineage>
        <taxon>Eukaryota</taxon>
        <taxon>Metazoa</taxon>
        <taxon>Ecdysozoa</taxon>
        <taxon>Arthropoda</taxon>
        <taxon>Crustacea</taxon>
        <taxon>Branchiopoda</taxon>
        <taxon>Anostraca</taxon>
        <taxon>Artemiidae</taxon>
        <taxon>Artemia</taxon>
    </lineage>
</organism>
<feature type="domain" description="Myb-like" evidence="1">
    <location>
        <begin position="50"/>
        <end position="86"/>
    </location>
</feature>
<proteinExistence type="predicted"/>
<dbReference type="EMBL" id="JAVRJZ010000005">
    <property type="protein sequence ID" value="KAK2722787.1"/>
    <property type="molecule type" value="Genomic_DNA"/>
</dbReference>
<dbReference type="EMBL" id="JAVRJZ010000005">
    <property type="protein sequence ID" value="KAK2722786.1"/>
    <property type="molecule type" value="Genomic_DNA"/>
</dbReference>
<dbReference type="AlphaFoldDB" id="A0AA88IL06"/>
<dbReference type="EMBL" id="JAVRJZ010000005">
    <property type="protein sequence ID" value="KAK2722792.1"/>
    <property type="molecule type" value="Genomic_DNA"/>
</dbReference>
<evidence type="ECO:0000259" key="1">
    <source>
        <dbReference type="Pfam" id="PF00249"/>
    </source>
</evidence>